<comment type="caution">
    <text evidence="1">The sequence shown here is derived from an EMBL/GenBank/DDBJ whole genome shotgun (WGS) entry which is preliminary data.</text>
</comment>
<dbReference type="EMBL" id="JASJOT010000006">
    <property type="protein sequence ID" value="MDJ1493533.1"/>
    <property type="molecule type" value="Genomic_DNA"/>
</dbReference>
<proteinExistence type="predicted"/>
<dbReference type="Proteomes" id="UP001228581">
    <property type="component" value="Unassembled WGS sequence"/>
</dbReference>
<keyword evidence="2" id="KW-1185">Reference proteome</keyword>
<evidence type="ECO:0008006" key="3">
    <source>
        <dbReference type="Google" id="ProtNLM"/>
    </source>
</evidence>
<evidence type="ECO:0000313" key="1">
    <source>
        <dbReference type="EMBL" id="MDJ1493533.1"/>
    </source>
</evidence>
<gene>
    <name evidence="1" type="ORF">QNI19_11365</name>
</gene>
<sequence length="339" mass="39372">MRKFYPYLFLFFIVCASYAQCGFGSPALMKKLAQRELIVIMEQPSQKVIELMKKKKKHDQVVAYEEGVEAYNAALKHAVQKYWKWDSSANYMTMNDADRLRKTQVKNYAVIYCTTIDNFTIKGDEGGRNHQRLLFPENYKQLNALREHWRNYSVMEIKLLEDLPKSQPLFRQNLPNITPEKADLVFGVQAVEHYLIDSTLQARATPYEWEEVLPRAEADMHAKTLLLRKDWLAQGLTYEDIKEVYPYPFVIVDAKRFNESAVKGNPNLALLQIVPEILSKRQKIVTNYLHAVIDSMTGLPLGFVRLKAEDGKDKYISEESMKELAQYLKKRTMTVVGNK</sequence>
<dbReference type="RefSeq" id="WP_313995785.1">
    <property type="nucleotide sequence ID" value="NZ_JASJOR010000011.1"/>
</dbReference>
<accession>A0ABT7CII1</accession>
<protein>
    <recommendedName>
        <fullName evidence="3">Lipoprotein</fullName>
    </recommendedName>
</protein>
<organism evidence="1 2">
    <name type="scientific">Xanthocytophaga flava</name>
    <dbReference type="NCBI Taxonomy" id="3048013"/>
    <lineage>
        <taxon>Bacteria</taxon>
        <taxon>Pseudomonadati</taxon>
        <taxon>Bacteroidota</taxon>
        <taxon>Cytophagia</taxon>
        <taxon>Cytophagales</taxon>
        <taxon>Rhodocytophagaceae</taxon>
        <taxon>Xanthocytophaga</taxon>
    </lineage>
</organism>
<reference evidence="1 2" key="1">
    <citation type="submission" date="2023-05" db="EMBL/GenBank/DDBJ databases">
        <authorList>
            <person name="Zhang X."/>
        </authorList>
    </citation>
    <scope>NUCLEOTIDE SEQUENCE [LARGE SCALE GENOMIC DNA]</scope>
    <source>
        <strain evidence="1 2">DM2B3-1</strain>
    </source>
</reference>
<evidence type="ECO:0000313" key="2">
    <source>
        <dbReference type="Proteomes" id="UP001228581"/>
    </source>
</evidence>
<name>A0ABT7CII1_9BACT</name>